<name>A0A9P2PX89_ECOLX</name>
<comment type="caution">
    <text evidence="1">The sequence shown here is derived from an EMBL/GenBank/DDBJ whole genome shotgun (WGS) entry which is preliminary data.</text>
</comment>
<evidence type="ECO:0000313" key="3">
    <source>
        <dbReference type="Proteomes" id="UP000695419"/>
    </source>
</evidence>
<sequence>MSALYERSQLTQVMISSAPATAETM</sequence>
<reference evidence="1" key="1">
    <citation type="submission" date="2021-06" db="EMBL/GenBank/DDBJ databases">
        <authorList>
            <consortium name="GenomeTrakr network: Whole genome sequencing for foodborne pathogen traceback"/>
        </authorList>
    </citation>
    <scope>NUCLEOTIDE SEQUENCE</scope>
    <source>
        <strain evidence="1">RM7481</strain>
    </source>
</reference>
<dbReference type="EMBL" id="ABAZXH010000085">
    <property type="protein sequence ID" value="EHR3609908.1"/>
    <property type="molecule type" value="Genomic_DNA"/>
</dbReference>
<accession>A0A9P2PX89</accession>
<dbReference type="Proteomes" id="UP000695419">
    <property type="component" value="Unassembled WGS sequence"/>
</dbReference>
<evidence type="ECO:0000313" key="2">
    <source>
        <dbReference type="EMBL" id="EHR3609908.1"/>
    </source>
</evidence>
<organism evidence="1 3">
    <name type="scientific">Escherichia coli O157</name>
    <dbReference type="NCBI Taxonomy" id="1045010"/>
    <lineage>
        <taxon>Bacteria</taxon>
        <taxon>Pseudomonadati</taxon>
        <taxon>Pseudomonadota</taxon>
        <taxon>Gammaproteobacteria</taxon>
        <taxon>Enterobacterales</taxon>
        <taxon>Enterobacteriaceae</taxon>
        <taxon>Escherichia</taxon>
    </lineage>
</organism>
<evidence type="ECO:0000313" key="1">
    <source>
        <dbReference type="EMBL" id="EHR3609900.1"/>
    </source>
</evidence>
<dbReference type="EMBL" id="ABAZXH010000082">
    <property type="protein sequence ID" value="EHR3609900.1"/>
    <property type="molecule type" value="Genomic_DNA"/>
</dbReference>
<dbReference type="AlphaFoldDB" id="A0A9P2PX89"/>
<proteinExistence type="predicted"/>
<feature type="non-terminal residue" evidence="1">
    <location>
        <position position="25"/>
    </location>
</feature>
<protein>
    <submittedName>
        <fullName evidence="1">Phage tail protein</fullName>
    </submittedName>
</protein>
<gene>
    <name evidence="1" type="ORF">KTM58_005249</name>
    <name evidence="2" type="ORF">KTM58_005257</name>
</gene>